<reference evidence="4" key="1">
    <citation type="journal article" date="2020" name="Stud. Mycol.">
        <title>101 Dothideomycetes genomes: a test case for predicting lifestyles and emergence of pathogens.</title>
        <authorList>
            <person name="Haridas S."/>
            <person name="Albert R."/>
            <person name="Binder M."/>
            <person name="Bloem J."/>
            <person name="Labutti K."/>
            <person name="Salamov A."/>
            <person name="Andreopoulos B."/>
            <person name="Baker S."/>
            <person name="Barry K."/>
            <person name="Bills G."/>
            <person name="Bluhm B."/>
            <person name="Cannon C."/>
            <person name="Castanera R."/>
            <person name="Culley D."/>
            <person name="Daum C."/>
            <person name="Ezra D."/>
            <person name="Gonzalez J."/>
            <person name="Henrissat B."/>
            <person name="Kuo A."/>
            <person name="Liang C."/>
            <person name="Lipzen A."/>
            <person name="Lutzoni F."/>
            <person name="Magnuson J."/>
            <person name="Mondo S."/>
            <person name="Nolan M."/>
            <person name="Ohm R."/>
            <person name="Pangilinan J."/>
            <person name="Park H.-J."/>
            <person name="Ramirez L."/>
            <person name="Alfaro M."/>
            <person name="Sun H."/>
            <person name="Tritt A."/>
            <person name="Yoshinaga Y."/>
            <person name="Zwiers L.-H."/>
            <person name="Turgeon B."/>
            <person name="Goodwin S."/>
            <person name="Spatafora J."/>
            <person name="Crous P."/>
            <person name="Grigoriev I."/>
        </authorList>
    </citation>
    <scope>NUCLEOTIDE SEQUENCE</scope>
    <source>
        <strain evidence="4">ATCC 74209</strain>
    </source>
</reference>
<comment type="caution">
    <text evidence="4">The sequence shown here is derived from an EMBL/GenBank/DDBJ whole genome shotgun (WGS) entry which is preliminary data.</text>
</comment>
<dbReference type="Pfam" id="PF03572">
    <property type="entry name" value="Peptidase_S41"/>
    <property type="match status" value="1"/>
</dbReference>
<evidence type="ECO:0000313" key="4">
    <source>
        <dbReference type="EMBL" id="KAF2203680.1"/>
    </source>
</evidence>
<evidence type="ECO:0000259" key="2">
    <source>
        <dbReference type="Pfam" id="PF03572"/>
    </source>
</evidence>
<protein>
    <recommendedName>
        <fullName evidence="6">Tail specific protease domain-containing protein</fullName>
    </recommendedName>
</protein>
<accession>A0A9P4JR61</accession>
<evidence type="ECO:0000259" key="3">
    <source>
        <dbReference type="Pfam" id="PF23658"/>
    </source>
</evidence>
<evidence type="ECO:0000256" key="1">
    <source>
        <dbReference type="SAM" id="SignalP"/>
    </source>
</evidence>
<name>A0A9P4JR61_9PLEO</name>
<dbReference type="Pfam" id="PF23658">
    <property type="entry name" value="PDZ_CPAF_rel"/>
    <property type="match status" value="1"/>
</dbReference>
<dbReference type="Gene3D" id="3.90.226.10">
    <property type="entry name" value="2-enoyl-CoA Hydratase, Chain A, domain 1"/>
    <property type="match status" value="1"/>
</dbReference>
<evidence type="ECO:0000313" key="5">
    <source>
        <dbReference type="Proteomes" id="UP000799536"/>
    </source>
</evidence>
<sequence length="768" mass="84223">MHSFPLWFAVTASASLLVPNFGPIPTELPQIPAIEKRADEPCAHVSQILAALSPQETARVVPAKVAYDCLMSVPVDVEGDIKQIAELKAFVQFQSNLEYLKQGIKWHNDQPVDILGGLDDIAKAIENRTYKSDYEVQRSINNLLNSAYDNHLAFVSDLHGLFQFIKFSASLVSVSKDGVELPEVYMYSDLVQSRTNPNFTMSSIKTINGEKASEYLEQLAVQSVYHDPDTRYNTVFPNMARDSLSASTGNIFRSSIQYEDEKNILIFNNGTSKTIEVHALVAGTADFTNVTDGKSLFAKFCQGPAVPEDAPTPTPTNTAPTNMTFPAPQPTDYPKPAFIHSGLAVGAYYLNGTGHDDVAVLSIPEFMPASGPGSTEDPAGEFQKLVRNFLADARIKNKKKLIVDLRGNGGGQIVLGFDVFKQLFPTLDPYSANRMRAHEAVSLFTAITADFAENETFFREEPTRYMEYAGSAALFNWSSPLTIHNTSFQSYHDYYGPHVVNGDNYSSLRRYNFYDPYGSPSPKLAVSGYGDEPIPEQPFASENIILLQDGFCGSTCAVFSELMRTQGNVQTIAIGGRPIRAPMQGIGGTKGSQTLRLGDISDYASMFADLVTETLSKEYAERINQTVVGTLANPEQLLKRSYHDKPGVQILGSINLMDHVRQNDTTETPLEFVYEAADCKLFYTMDGFIDQEVTWKQVADAKWGNGKCVEGSMGDKSALSVVKNQPFKVINKTSGPQLFQGAASETRARGLVELVTLGALVAAALTVL</sequence>
<dbReference type="InterPro" id="IPR029045">
    <property type="entry name" value="ClpP/crotonase-like_dom_sf"/>
</dbReference>
<dbReference type="PANTHER" id="PTHR37049:SF4">
    <property type="entry name" value="RHODANESE DOMAIN-CONTAINING PROTEIN"/>
    <property type="match status" value="1"/>
</dbReference>
<dbReference type="GO" id="GO:0006508">
    <property type="term" value="P:proteolysis"/>
    <property type="evidence" value="ECO:0007669"/>
    <property type="project" value="InterPro"/>
</dbReference>
<feature type="signal peptide" evidence="1">
    <location>
        <begin position="1"/>
        <end position="17"/>
    </location>
</feature>
<dbReference type="PANTHER" id="PTHR37049">
    <property type="entry name" value="PEPTIDASE S41 FAMILY PROTEIN"/>
    <property type="match status" value="1"/>
</dbReference>
<dbReference type="OrthoDB" id="27214at2759"/>
<dbReference type="GO" id="GO:0008236">
    <property type="term" value="F:serine-type peptidase activity"/>
    <property type="evidence" value="ECO:0007669"/>
    <property type="project" value="InterPro"/>
</dbReference>
<proteinExistence type="predicted"/>
<dbReference type="EMBL" id="ML993896">
    <property type="protein sequence ID" value="KAF2203680.1"/>
    <property type="molecule type" value="Genomic_DNA"/>
</dbReference>
<keyword evidence="1" id="KW-0732">Signal</keyword>
<dbReference type="InterPro" id="IPR052766">
    <property type="entry name" value="S41A_metabolite_peptidase"/>
</dbReference>
<keyword evidence="5" id="KW-1185">Reference proteome</keyword>
<dbReference type="InterPro" id="IPR005151">
    <property type="entry name" value="Tail-specific_protease"/>
</dbReference>
<dbReference type="SUPFAM" id="SSF52096">
    <property type="entry name" value="ClpP/crotonase"/>
    <property type="match status" value="1"/>
</dbReference>
<gene>
    <name evidence="4" type="ORF">GQ43DRAFT_366347</name>
</gene>
<organism evidence="4 5">
    <name type="scientific">Delitschia confertaspora ATCC 74209</name>
    <dbReference type="NCBI Taxonomy" id="1513339"/>
    <lineage>
        <taxon>Eukaryota</taxon>
        <taxon>Fungi</taxon>
        <taxon>Dikarya</taxon>
        <taxon>Ascomycota</taxon>
        <taxon>Pezizomycotina</taxon>
        <taxon>Dothideomycetes</taxon>
        <taxon>Pleosporomycetidae</taxon>
        <taxon>Pleosporales</taxon>
        <taxon>Delitschiaceae</taxon>
        <taxon>Delitschia</taxon>
    </lineage>
</organism>
<feature type="domain" description="Tail specific protease" evidence="2">
    <location>
        <begin position="357"/>
        <end position="569"/>
    </location>
</feature>
<feature type="chain" id="PRO_5040211776" description="Tail specific protease domain-containing protein" evidence="1">
    <location>
        <begin position="18"/>
        <end position="768"/>
    </location>
</feature>
<evidence type="ECO:0008006" key="6">
    <source>
        <dbReference type="Google" id="ProtNLM"/>
    </source>
</evidence>
<dbReference type="AlphaFoldDB" id="A0A9P4JR61"/>
<feature type="domain" description="CPAF-like PDZ" evidence="3">
    <location>
        <begin position="169"/>
        <end position="283"/>
    </location>
</feature>
<dbReference type="Proteomes" id="UP000799536">
    <property type="component" value="Unassembled WGS sequence"/>
</dbReference>
<dbReference type="InterPro" id="IPR056186">
    <property type="entry name" value="PDZ_CPAF-rel"/>
</dbReference>